<gene>
    <name evidence="2" type="ORF">IAB44_14335</name>
</gene>
<keyword evidence="1" id="KW-0472">Membrane</keyword>
<name>A0A9D1JKY5_9FIRM</name>
<reference evidence="2" key="1">
    <citation type="submission" date="2020-10" db="EMBL/GenBank/DDBJ databases">
        <authorList>
            <person name="Gilroy R."/>
        </authorList>
    </citation>
    <scope>NUCLEOTIDE SEQUENCE</scope>
    <source>
        <strain evidence="2">CHK190-19873</strain>
    </source>
</reference>
<keyword evidence="1" id="KW-1133">Transmembrane helix</keyword>
<dbReference type="EMBL" id="DVIQ01000098">
    <property type="protein sequence ID" value="HIS32701.1"/>
    <property type="molecule type" value="Genomic_DNA"/>
</dbReference>
<feature type="transmembrane region" description="Helical" evidence="1">
    <location>
        <begin position="7"/>
        <end position="26"/>
    </location>
</feature>
<sequence>MNGNKKILTAAVVLLGIVCALFFWILTPEGPWALVYAGFGVFLEGLLAVLFAAAAWKESRRGRRKRLGTAVFCLLAVGIGLLSVREGILVGKDLASGSREGIFTEAFAYSRSGAKGFLHYTISGMVNGEPMEFAVGRDTYSAVRSRNKKEWRIIYYENTKSLVRLE</sequence>
<proteinExistence type="predicted"/>
<evidence type="ECO:0000256" key="1">
    <source>
        <dbReference type="SAM" id="Phobius"/>
    </source>
</evidence>
<keyword evidence="1" id="KW-0812">Transmembrane</keyword>
<accession>A0A9D1JKY5</accession>
<feature type="transmembrane region" description="Helical" evidence="1">
    <location>
        <begin position="67"/>
        <end position="84"/>
    </location>
</feature>
<reference evidence="2" key="2">
    <citation type="journal article" date="2021" name="PeerJ">
        <title>Extensive microbial diversity within the chicken gut microbiome revealed by metagenomics and culture.</title>
        <authorList>
            <person name="Gilroy R."/>
            <person name="Ravi A."/>
            <person name="Getino M."/>
            <person name="Pursley I."/>
            <person name="Horton D.L."/>
            <person name="Alikhan N.F."/>
            <person name="Baker D."/>
            <person name="Gharbi K."/>
            <person name="Hall N."/>
            <person name="Watson M."/>
            <person name="Adriaenssens E.M."/>
            <person name="Foster-Nyarko E."/>
            <person name="Jarju S."/>
            <person name="Secka A."/>
            <person name="Antonio M."/>
            <person name="Oren A."/>
            <person name="Chaudhuri R.R."/>
            <person name="La Ragione R."/>
            <person name="Hildebrand F."/>
            <person name="Pallen M.J."/>
        </authorList>
    </citation>
    <scope>NUCLEOTIDE SEQUENCE</scope>
    <source>
        <strain evidence="2">CHK190-19873</strain>
    </source>
</reference>
<comment type="caution">
    <text evidence="2">The sequence shown here is derived from an EMBL/GenBank/DDBJ whole genome shotgun (WGS) entry which is preliminary data.</text>
</comment>
<feature type="transmembrane region" description="Helical" evidence="1">
    <location>
        <begin position="32"/>
        <end position="55"/>
    </location>
</feature>
<organism evidence="2 3">
    <name type="scientific">Candidatus Limivivens intestinipullorum</name>
    <dbReference type="NCBI Taxonomy" id="2840858"/>
    <lineage>
        <taxon>Bacteria</taxon>
        <taxon>Bacillati</taxon>
        <taxon>Bacillota</taxon>
        <taxon>Clostridia</taxon>
        <taxon>Lachnospirales</taxon>
        <taxon>Lachnospiraceae</taxon>
        <taxon>Lachnospiraceae incertae sedis</taxon>
        <taxon>Candidatus Limivivens</taxon>
    </lineage>
</organism>
<dbReference type="AlphaFoldDB" id="A0A9D1JKY5"/>
<evidence type="ECO:0000313" key="2">
    <source>
        <dbReference type="EMBL" id="HIS32701.1"/>
    </source>
</evidence>
<dbReference type="Proteomes" id="UP000823935">
    <property type="component" value="Unassembled WGS sequence"/>
</dbReference>
<evidence type="ECO:0000313" key="3">
    <source>
        <dbReference type="Proteomes" id="UP000823935"/>
    </source>
</evidence>
<protein>
    <submittedName>
        <fullName evidence="2">Uncharacterized protein</fullName>
    </submittedName>
</protein>